<dbReference type="SUPFAM" id="SSF54373">
    <property type="entry name" value="FAD-linked reductases, C-terminal domain"/>
    <property type="match status" value="1"/>
</dbReference>
<keyword evidence="9" id="KW-1185">Reference proteome</keyword>
<dbReference type="AlphaFoldDB" id="A0A1E3BNH1"/>
<name>A0A1E3BNH1_ASPCR</name>
<dbReference type="PANTHER" id="PTHR13789">
    <property type="entry name" value="MONOOXYGENASE"/>
    <property type="match status" value="1"/>
</dbReference>
<sequence length="384" mass="42652">MSLQLAIIGSGLAGLAAARILREHHEVTVYERGGPDAATGGQGICLFSNGIKILQTMGFDRDRAGAVPCHGYRTFDKDGKLVKDFPVDFKGKYGADTMAMKRSDFRDELLRLATAPSESWPDEGLVVFKDSSTIQADVVIVADGVHSRLRHRIVDSSYQPKKNGMTCYRVAISAEAVKAALGYLPESWDPRTADSRISTLMAGDGSRRTVTAYPLRNYDYMSFSCLFPGRQDRGNVLESWYADGDRQEMVDTFNDFSYPLRKILDIATEVKVWELQDLDPLPRWNKGRTILIGDAAHAMTPMQGQGSNMAVEDADSFRLLRPGLTREEVEGVLKQVDSIRRPRTARVLGDTRAMAKGISMDEMIANLDFNCGYNGVFEALKRME</sequence>
<keyword evidence="5" id="KW-0503">Monooxygenase</keyword>
<dbReference type="STRING" id="573508.A0A1E3BNH1"/>
<proteinExistence type="inferred from homology"/>
<evidence type="ECO:0000256" key="3">
    <source>
        <dbReference type="ARBA" id="ARBA00022827"/>
    </source>
</evidence>
<feature type="signal peptide" evidence="6">
    <location>
        <begin position="1"/>
        <end position="18"/>
    </location>
</feature>
<feature type="chain" id="PRO_5009123811" description="FAD-binding domain-containing protein" evidence="6">
    <location>
        <begin position="19"/>
        <end position="384"/>
    </location>
</feature>
<dbReference type="EMBL" id="JXNT01000002">
    <property type="protein sequence ID" value="ODM21916.1"/>
    <property type="molecule type" value="Genomic_DNA"/>
</dbReference>
<evidence type="ECO:0000256" key="4">
    <source>
        <dbReference type="ARBA" id="ARBA00023002"/>
    </source>
</evidence>
<dbReference type="Proteomes" id="UP000094569">
    <property type="component" value="Unassembled WGS sequence"/>
</dbReference>
<evidence type="ECO:0000256" key="1">
    <source>
        <dbReference type="ARBA" id="ARBA00007992"/>
    </source>
</evidence>
<keyword evidence="3" id="KW-0274">FAD</keyword>
<keyword evidence="6" id="KW-0732">Signal</keyword>
<keyword evidence="4" id="KW-0560">Oxidoreductase</keyword>
<dbReference type="PANTHER" id="PTHR13789:SF314">
    <property type="entry name" value="FAD-BINDING DOMAIN-CONTAINING PROTEIN"/>
    <property type="match status" value="1"/>
</dbReference>
<dbReference type="InterPro" id="IPR002938">
    <property type="entry name" value="FAD-bd"/>
</dbReference>
<evidence type="ECO:0000256" key="6">
    <source>
        <dbReference type="SAM" id="SignalP"/>
    </source>
</evidence>
<dbReference type="PRINTS" id="PR00420">
    <property type="entry name" value="RNGMNOXGNASE"/>
</dbReference>
<dbReference type="GO" id="GO:0004497">
    <property type="term" value="F:monooxygenase activity"/>
    <property type="evidence" value="ECO:0007669"/>
    <property type="project" value="UniProtKB-KW"/>
</dbReference>
<dbReference type="Pfam" id="PF13450">
    <property type="entry name" value="NAD_binding_8"/>
    <property type="match status" value="1"/>
</dbReference>
<comment type="similarity">
    <text evidence="1">Belongs to the paxM FAD-dependent monooxygenase family.</text>
</comment>
<dbReference type="VEuPathDB" id="FungiDB:SI65_02760"/>
<dbReference type="InterPro" id="IPR050493">
    <property type="entry name" value="FAD-dep_Monooxygenase_BioMet"/>
</dbReference>
<gene>
    <name evidence="8" type="ORF">SI65_02760</name>
</gene>
<comment type="caution">
    <text evidence="8">The sequence shown here is derived from an EMBL/GenBank/DDBJ whole genome shotgun (WGS) entry which is preliminary data.</text>
</comment>
<evidence type="ECO:0000313" key="8">
    <source>
        <dbReference type="EMBL" id="ODM21916.1"/>
    </source>
</evidence>
<reference evidence="8 9" key="1">
    <citation type="journal article" date="2016" name="BMC Genomics">
        <title>Comparative genomic and transcriptomic analyses of the Fuzhuan brick tea-fermentation fungus Aspergillus cristatus.</title>
        <authorList>
            <person name="Ge Y."/>
            <person name="Wang Y."/>
            <person name="Liu Y."/>
            <person name="Tan Y."/>
            <person name="Ren X."/>
            <person name="Zhang X."/>
            <person name="Hyde K.D."/>
            <person name="Liu Y."/>
            <person name="Liu Z."/>
        </authorList>
    </citation>
    <scope>NUCLEOTIDE SEQUENCE [LARGE SCALE GENOMIC DNA]</scope>
    <source>
        <strain evidence="8 9">GZAAS20.1005</strain>
    </source>
</reference>
<accession>A0A1E3BNH1</accession>
<keyword evidence="2" id="KW-0285">Flavoprotein</keyword>
<dbReference type="OrthoDB" id="40579at2759"/>
<evidence type="ECO:0000259" key="7">
    <source>
        <dbReference type="Pfam" id="PF01494"/>
    </source>
</evidence>
<evidence type="ECO:0000256" key="2">
    <source>
        <dbReference type="ARBA" id="ARBA00022630"/>
    </source>
</evidence>
<evidence type="ECO:0000313" key="9">
    <source>
        <dbReference type="Proteomes" id="UP000094569"/>
    </source>
</evidence>
<protein>
    <recommendedName>
        <fullName evidence="7">FAD-binding domain-containing protein</fullName>
    </recommendedName>
</protein>
<feature type="domain" description="FAD-binding" evidence="7">
    <location>
        <begin position="131"/>
        <end position="347"/>
    </location>
</feature>
<dbReference type="SUPFAM" id="SSF51905">
    <property type="entry name" value="FAD/NAD(P)-binding domain"/>
    <property type="match status" value="1"/>
</dbReference>
<dbReference type="InterPro" id="IPR036188">
    <property type="entry name" value="FAD/NAD-bd_sf"/>
</dbReference>
<organism evidence="8 9">
    <name type="scientific">Aspergillus cristatus</name>
    <name type="common">Chinese Fuzhuan brick tea-fermentation fungus</name>
    <name type="synonym">Eurotium cristatum</name>
    <dbReference type="NCBI Taxonomy" id="573508"/>
    <lineage>
        <taxon>Eukaryota</taxon>
        <taxon>Fungi</taxon>
        <taxon>Dikarya</taxon>
        <taxon>Ascomycota</taxon>
        <taxon>Pezizomycotina</taxon>
        <taxon>Eurotiomycetes</taxon>
        <taxon>Eurotiomycetidae</taxon>
        <taxon>Eurotiales</taxon>
        <taxon>Aspergillaceae</taxon>
        <taxon>Aspergillus</taxon>
        <taxon>Aspergillus subgen. Aspergillus</taxon>
    </lineage>
</organism>
<dbReference type="GO" id="GO:0071949">
    <property type="term" value="F:FAD binding"/>
    <property type="evidence" value="ECO:0007669"/>
    <property type="project" value="InterPro"/>
</dbReference>
<evidence type="ECO:0000256" key="5">
    <source>
        <dbReference type="ARBA" id="ARBA00023033"/>
    </source>
</evidence>
<dbReference type="Pfam" id="PF01494">
    <property type="entry name" value="FAD_binding_3"/>
    <property type="match status" value="1"/>
</dbReference>
<dbReference type="Gene3D" id="3.50.50.60">
    <property type="entry name" value="FAD/NAD(P)-binding domain"/>
    <property type="match status" value="1"/>
</dbReference>